<protein>
    <submittedName>
        <fullName evidence="2">Uncharacterized protein</fullName>
    </submittedName>
</protein>
<dbReference type="KEGG" id="tpt:Tpet_1459"/>
<dbReference type="STRING" id="390874.Tpet_1459"/>
<evidence type="ECO:0000313" key="2">
    <source>
        <dbReference type="EMBL" id="ABQ47472.1"/>
    </source>
</evidence>
<reference evidence="3" key="1">
    <citation type="submission" date="2007-05" db="EMBL/GenBank/DDBJ databases">
        <title>Complete sequence of Thermotoga petrophila RKU-1.</title>
        <authorList>
            <consortium name="US DOE Joint Genome Institute"/>
            <person name="Copeland A."/>
            <person name="Lucas S."/>
            <person name="Lapidus A."/>
            <person name="Barry K."/>
            <person name="Glavina del Rio T."/>
            <person name="Dalin E."/>
            <person name="Tice H."/>
            <person name="Pitluck S."/>
            <person name="Sims D."/>
            <person name="Brettin T."/>
            <person name="Bruce D."/>
            <person name="Detter J.C."/>
            <person name="Han C."/>
            <person name="Tapia R."/>
            <person name="Schmutz J."/>
            <person name="Larimer F."/>
            <person name="Land M."/>
            <person name="Hauser L."/>
            <person name="Kyrpides N."/>
            <person name="Mikhailova N."/>
            <person name="Nelson K."/>
            <person name="Gogarten J.P."/>
            <person name="Noll K."/>
            <person name="Richardson P."/>
        </authorList>
    </citation>
    <scope>NUCLEOTIDE SEQUENCE [LARGE SCALE GENOMIC DNA]</scope>
    <source>
        <strain evidence="3">ATCC BAA-488 / DSM 13995 / JCM 10881 / RKU-1</strain>
    </source>
</reference>
<sequence>MKREFGYFFEMNFKKPPFYFVMIFIMALFSFTLAQLFADETTKQILANESIARIYIAEMLYVM</sequence>
<accession>A5IMP9</accession>
<evidence type="ECO:0000313" key="3">
    <source>
        <dbReference type="Proteomes" id="UP000006558"/>
    </source>
</evidence>
<dbReference type="EMBL" id="CP000702">
    <property type="protein sequence ID" value="ABQ47472.1"/>
    <property type="molecule type" value="Genomic_DNA"/>
</dbReference>
<feature type="transmembrane region" description="Helical" evidence="1">
    <location>
        <begin position="18"/>
        <end position="38"/>
    </location>
</feature>
<evidence type="ECO:0000256" key="1">
    <source>
        <dbReference type="SAM" id="Phobius"/>
    </source>
</evidence>
<name>A5IMP9_THEP1</name>
<dbReference type="HOGENOM" id="CLU_2884472_0_0_0"/>
<keyword evidence="1" id="KW-1133">Transmembrane helix</keyword>
<proteinExistence type="predicted"/>
<gene>
    <name evidence="2" type="ordered locus">Tpet_1459</name>
</gene>
<organism evidence="2 3">
    <name type="scientific">Thermotoga petrophila (strain ATCC BAA-488 / DSM 13995 / JCM 10881 / RKU-1)</name>
    <dbReference type="NCBI Taxonomy" id="390874"/>
    <lineage>
        <taxon>Bacteria</taxon>
        <taxon>Thermotogati</taxon>
        <taxon>Thermotogota</taxon>
        <taxon>Thermotogae</taxon>
        <taxon>Thermotogales</taxon>
        <taxon>Thermotogaceae</taxon>
        <taxon>Thermotoga</taxon>
    </lineage>
</organism>
<reference evidence="2 3" key="2">
    <citation type="journal article" date="2009" name="Proc. Natl. Acad. Sci. U.S.A.">
        <title>On the chimeric nature, thermophilic origin, and phylogenetic placement of the Thermotogales.</title>
        <authorList>
            <person name="Zhaxybayeva O."/>
            <person name="Swithers K.S."/>
            <person name="Lapierre P."/>
            <person name="Fournier G.P."/>
            <person name="Bickhart D.M."/>
            <person name="DeBoy R.T."/>
            <person name="Nelson K.E."/>
            <person name="Nesbo C.L."/>
            <person name="Doolittle W.F."/>
            <person name="Gogarten J.P."/>
            <person name="Noll K.M."/>
        </authorList>
    </citation>
    <scope>NUCLEOTIDE SEQUENCE [LARGE SCALE GENOMIC DNA]</scope>
    <source>
        <strain evidence="3">ATCC BAA-488 / DSM 13995 / JCM 10881 / RKU-1</strain>
    </source>
</reference>
<dbReference type="AlphaFoldDB" id="A5IMP9"/>
<keyword evidence="1" id="KW-0812">Transmembrane</keyword>
<keyword evidence="1" id="KW-0472">Membrane</keyword>
<dbReference type="RefSeq" id="WP_011943911.1">
    <property type="nucleotide sequence ID" value="NC_009486.1"/>
</dbReference>
<dbReference type="Proteomes" id="UP000006558">
    <property type="component" value="Chromosome"/>
</dbReference>